<dbReference type="STRING" id="336292.SAMN05660710_02749"/>
<keyword evidence="3 4" id="KW-0574">Periplasm</keyword>
<accession>A0A1G5IPM6</accession>
<keyword evidence="6" id="KW-0282">Flagellum</keyword>
<dbReference type="NCBIfam" id="TIGR03170">
    <property type="entry name" value="flgA_cterm"/>
    <property type="match status" value="1"/>
</dbReference>
<dbReference type="Proteomes" id="UP000199502">
    <property type="component" value="Unassembled WGS sequence"/>
</dbReference>
<comment type="function">
    <text evidence="4">Involved in the assembly process of the P-ring formation. It may associate with FlgF on the rod constituting a structure essential for the P-ring assembly or may act as a modulator protein for the P-ring assembly.</text>
</comment>
<evidence type="ECO:0000256" key="4">
    <source>
        <dbReference type="RuleBase" id="RU362063"/>
    </source>
</evidence>
<dbReference type="AlphaFoldDB" id="A0A1G5IPM6"/>
<keyword evidence="7" id="KW-1185">Reference proteome</keyword>
<gene>
    <name evidence="6" type="ORF">SAMN05660710_02749</name>
</gene>
<dbReference type="GO" id="GO:0042597">
    <property type="term" value="C:periplasmic space"/>
    <property type="evidence" value="ECO:0007669"/>
    <property type="project" value="UniProtKB-SubCell"/>
</dbReference>
<keyword evidence="6" id="KW-0966">Cell projection</keyword>
<feature type="signal peptide" evidence="4">
    <location>
        <begin position="1"/>
        <end position="18"/>
    </location>
</feature>
<keyword evidence="6" id="KW-0969">Cilium</keyword>
<dbReference type="Gene3D" id="3.90.1210.10">
    <property type="entry name" value="Antifreeze-like/N-acetylneuraminic acid synthase C-terminal domain"/>
    <property type="match status" value="1"/>
</dbReference>
<evidence type="ECO:0000313" key="7">
    <source>
        <dbReference type="Proteomes" id="UP000199502"/>
    </source>
</evidence>
<dbReference type="PANTHER" id="PTHR36307">
    <property type="entry name" value="FLAGELLA BASAL BODY P-RING FORMATION PROTEIN FLGA"/>
    <property type="match status" value="1"/>
</dbReference>
<dbReference type="InterPro" id="IPR039246">
    <property type="entry name" value="Flagellar_FlgA"/>
</dbReference>
<evidence type="ECO:0000256" key="3">
    <source>
        <dbReference type="ARBA" id="ARBA00022764"/>
    </source>
</evidence>
<dbReference type="InterPro" id="IPR017585">
    <property type="entry name" value="SAF_FlgA"/>
</dbReference>
<organism evidence="6 7">
    <name type="scientific">Paracoccus tibetensis</name>
    <dbReference type="NCBI Taxonomy" id="336292"/>
    <lineage>
        <taxon>Bacteria</taxon>
        <taxon>Pseudomonadati</taxon>
        <taxon>Pseudomonadota</taxon>
        <taxon>Alphaproteobacteria</taxon>
        <taxon>Rhodobacterales</taxon>
        <taxon>Paracoccaceae</taxon>
        <taxon>Paracoccus</taxon>
    </lineage>
</organism>
<dbReference type="InterPro" id="IPR036732">
    <property type="entry name" value="AFP_Neu5c_C_sf"/>
</dbReference>
<feature type="chain" id="PRO_5011332419" description="Flagella basal body P-ring formation protein FlgA" evidence="4">
    <location>
        <begin position="19"/>
        <end position="138"/>
    </location>
</feature>
<keyword evidence="2 4" id="KW-0732">Signal</keyword>
<evidence type="ECO:0000259" key="5">
    <source>
        <dbReference type="SMART" id="SM00858"/>
    </source>
</evidence>
<name>A0A1G5IPM6_9RHOB</name>
<proteinExistence type="inferred from homology"/>
<dbReference type="CDD" id="cd11614">
    <property type="entry name" value="SAF_CpaB_FlgA_like"/>
    <property type="match status" value="1"/>
</dbReference>
<dbReference type="GO" id="GO:0044780">
    <property type="term" value="P:bacterial-type flagellum assembly"/>
    <property type="evidence" value="ECO:0007669"/>
    <property type="project" value="InterPro"/>
</dbReference>
<comment type="similarity">
    <text evidence="4">Belongs to the FlgA family.</text>
</comment>
<dbReference type="OrthoDB" id="7619725at2"/>
<dbReference type="Gene3D" id="2.30.30.760">
    <property type="match status" value="1"/>
</dbReference>
<dbReference type="RefSeq" id="WP_090745644.1">
    <property type="nucleotide sequence ID" value="NZ_FMVT01000009.1"/>
</dbReference>
<dbReference type="SUPFAM" id="SSF51269">
    <property type="entry name" value="AFP III-like domain"/>
    <property type="match status" value="1"/>
</dbReference>
<dbReference type="Pfam" id="PF13144">
    <property type="entry name" value="ChapFlgA"/>
    <property type="match status" value="1"/>
</dbReference>
<evidence type="ECO:0000256" key="2">
    <source>
        <dbReference type="ARBA" id="ARBA00022729"/>
    </source>
</evidence>
<dbReference type="EMBL" id="FMVT01000009">
    <property type="protein sequence ID" value="SCY78085.1"/>
    <property type="molecule type" value="Genomic_DNA"/>
</dbReference>
<protein>
    <recommendedName>
        <fullName evidence="4">Flagella basal body P-ring formation protein FlgA</fullName>
    </recommendedName>
</protein>
<dbReference type="InterPro" id="IPR013974">
    <property type="entry name" value="SAF"/>
</dbReference>
<dbReference type="PANTHER" id="PTHR36307:SF1">
    <property type="entry name" value="FLAGELLA BASAL BODY P-RING FORMATION PROTEIN FLGA"/>
    <property type="match status" value="1"/>
</dbReference>
<keyword evidence="4" id="KW-1005">Bacterial flagellum biogenesis</keyword>
<evidence type="ECO:0000256" key="1">
    <source>
        <dbReference type="ARBA" id="ARBA00004418"/>
    </source>
</evidence>
<sequence length="138" mass="14385">MRALLVLALALCPALGEAAVLAAARTLPAGTVITAGDLRAVDGGRAGLSDPSAAIGMQTRITIYEGRPLHASMLQPPRLVNRNQMLRLVFQHGALRIETEGRALDDAAAGDTIRVMNMASRTAVTARVMSDGTAIVAQ</sequence>
<dbReference type="SMART" id="SM00858">
    <property type="entry name" value="SAF"/>
    <property type="match status" value="1"/>
</dbReference>
<comment type="subcellular location">
    <subcellularLocation>
        <location evidence="1 4">Periplasm</location>
    </subcellularLocation>
</comment>
<evidence type="ECO:0000313" key="6">
    <source>
        <dbReference type="EMBL" id="SCY78085.1"/>
    </source>
</evidence>
<reference evidence="6 7" key="1">
    <citation type="submission" date="2016-10" db="EMBL/GenBank/DDBJ databases">
        <authorList>
            <person name="de Groot N.N."/>
        </authorList>
    </citation>
    <scope>NUCLEOTIDE SEQUENCE [LARGE SCALE GENOMIC DNA]</scope>
    <source>
        <strain evidence="6 7">CGMCC 1.8925</strain>
    </source>
</reference>
<feature type="domain" description="SAF" evidence="5">
    <location>
        <begin position="18"/>
        <end position="75"/>
    </location>
</feature>